<keyword evidence="2" id="KW-1185">Reference proteome</keyword>
<protein>
    <submittedName>
        <fullName evidence="1">Uncharacterized protein</fullName>
    </submittedName>
</protein>
<gene>
    <name evidence="1" type="ORF">PYW08_009145</name>
</gene>
<accession>A0ACC2Q7Z4</accession>
<name>A0ACC2Q7Z4_9NEOP</name>
<proteinExistence type="predicted"/>
<sequence>MSSKKLIVNELLAFLVHAIDYMDEVSILQICRSNFKEDEISSGKLLLFQSLGKLDEIPSRRRDGTGKSLQDIIDMLKKTDPDDVPDFVAKELSKLPPVTFDHVDVTRLLNDITTLKVEMSNMQSCGNRIVAQRWFSKWVI</sequence>
<organism evidence="1 2">
    <name type="scientific">Mythimna loreyi</name>
    <dbReference type="NCBI Taxonomy" id="667449"/>
    <lineage>
        <taxon>Eukaryota</taxon>
        <taxon>Metazoa</taxon>
        <taxon>Ecdysozoa</taxon>
        <taxon>Arthropoda</taxon>
        <taxon>Hexapoda</taxon>
        <taxon>Insecta</taxon>
        <taxon>Pterygota</taxon>
        <taxon>Neoptera</taxon>
        <taxon>Endopterygota</taxon>
        <taxon>Lepidoptera</taxon>
        <taxon>Glossata</taxon>
        <taxon>Ditrysia</taxon>
        <taxon>Noctuoidea</taxon>
        <taxon>Noctuidae</taxon>
        <taxon>Noctuinae</taxon>
        <taxon>Hadenini</taxon>
        <taxon>Mythimna</taxon>
    </lineage>
</organism>
<reference evidence="1" key="1">
    <citation type="submission" date="2023-03" db="EMBL/GenBank/DDBJ databases">
        <title>Chromosome-level genomes of two armyworms, Mythimna separata and Mythimna loreyi, provide insights into the biosynthesis and reception of sex pheromones.</title>
        <authorList>
            <person name="Zhao H."/>
        </authorList>
    </citation>
    <scope>NUCLEOTIDE SEQUENCE</scope>
    <source>
        <strain evidence="1">BeijingLab</strain>
    </source>
</reference>
<evidence type="ECO:0000313" key="1">
    <source>
        <dbReference type="EMBL" id="KAJ8710630.1"/>
    </source>
</evidence>
<comment type="caution">
    <text evidence="1">The sequence shown here is derived from an EMBL/GenBank/DDBJ whole genome shotgun (WGS) entry which is preliminary data.</text>
</comment>
<dbReference type="EMBL" id="CM056799">
    <property type="protein sequence ID" value="KAJ8710630.1"/>
    <property type="molecule type" value="Genomic_DNA"/>
</dbReference>
<evidence type="ECO:0000313" key="2">
    <source>
        <dbReference type="Proteomes" id="UP001231649"/>
    </source>
</evidence>
<dbReference type="Proteomes" id="UP001231649">
    <property type="component" value="Chromosome 23"/>
</dbReference>